<reference evidence="1" key="1">
    <citation type="submission" date="2020-02" db="EMBL/GenBank/DDBJ databases">
        <authorList>
            <person name="Meier V. D."/>
        </authorList>
    </citation>
    <scope>NUCLEOTIDE SEQUENCE</scope>
    <source>
        <strain evidence="1">AVDCRST_MAG93</strain>
    </source>
</reference>
<sequence>MEMVRGPARTPGLFYTNCYTNTLGAGLFYRGGSLVSHVGKHIRISVQRYRYGGVS</sequence>
<organism evidence="1">
    <name type="scientific">uncultured Chloroflexia bacterium</name>
    <dbReference type="NCBI Taxonomy" id="1672391"/>
    <lineage>
        <taxon>Bacteria</taxon>
        <taxon>Bacillati</taxon>
        <taxon>Chloroflexota</taxon>
        <taxon>Chloroflexia</taxon>
        <taxon>environmental samples</taxon>
    </lineage>
</organism>
<accession>A0A6J4HXI2</accession>
<protein>
    <submittedName>
        <fullName evidence="1">Uncharacterized protein</fullName>
    </submittedName>
</protein>
<gene>
    <name evidence="1" type="ORF">AVDCRST_MAG93-1084</name>
</gene>
<proteinExistence type="predicted"/>
<name>A0A6J4HXI2_9CHLR</name>
<evidence type="ECO:0000313" key="1">
    <source>
        <dbReference type="EMBL" id="CAA9235690.1"/>
    </source>
</evidence>
<dbReference type="EMBL" id="CADCTR010000362">
    <property type="protein sequence ID" value="CAA9235690.1"/>
    <property type="molecule type" value="Genomic_DNA"/>
</dbReference>
<dbReference type="AlphaFoldDB" id="A0A6J4HXI2"/>